<proteinExistence type="inferred from homology"/>
<gene>
    <name evidence="8" type="ORF">SAMN02745716_0012</name>
</gene>
<feature type="binding site" evidence="4">
    <location>
        <begin position="171"/>
        <end position="178"/>
    </location>
    <ligand>
        <name>NAD(+)</name>
        <dbReference type="ChEBI" id="CHEBI:57540"/>
    </ligand>
</feature>
<sequence length="453" mass="48164">MERFDACVIGMGPGGEVAAGRLIDAGMRVVVCERDLIGGECGYWACIPSKTLLRVVEARAAAARVAGLDRPALDLGDAFSYRDWMIRGLDDSAQVAHYRERGAEVIKGEASLTGPGRVRAGDRELACRYVVVATGSDPVLPPIAGIRDVGAWTNKEATTTSELPDSLIVLGGGPVGVELAQLFARLEVEVTIVHSGEWLVSREDRAAGELVEHALADDGVRIVKRGRARSVRKTADGRIALRLADDRELRARQLLVATGRAPRVRGVGLERVGALGDQGAVSLDAHCRAAEDVWAVGDVTGVALFTHVAKYQARVAVADILGHGFQADYRAVPRVVFCDPELAAVGVSERVAAERGIDVVSATVELPTAIARPYTFERQPRGAMRLLADRASGELVGAWALAPLAGEWIHLAALAIGARLPVPRLLAALLPQFPTYVEAYVPALEELAAAIAR</sequence>
<dbReference type="PRINTS" id="PR00411">
    <property type="entry name" value="PNDRDTASEI"/>
</dbReference>
<dbReference type="InterPro" id="IPR001100">
    <property type="entry name" value="Pyr_nuc-diS_OxRdtase"/>
</dbReference>
<evidence type="ECO:0000313" key="8">
    <source>
        <dbReference type="EMBL" id="SEH10165.1"/>
    </source>
</evidence>
<dbReference type="Gene3D" id="3.50.50.60">
    <property type="entry name" value="FAD/NAD(P)-binding domain"/>
    <property type="match status" value="2"/>
</dbReference>
<evidence type="ECO:0000256" key="5">
    <source>
        <dbReference type="PIRSR" id="PIRSR000350-4"/>
    </source>
</evidence>
<protein>
    <submittedName>
        <fullName evidence="8">Dihydrolipoamide dehydrogenase</fullName>
    </submittedName>
</protein>
<evidence type="ECO:0000259" key="6">
    <source>
        <dbReference type="Pfam" id="PF02852"/>
    </source>
</evidence>
<dbReference type="STRING" id="29539.SAMN02745716_0012"/>
<accession>A0A1H6FK03</accession>
<keyword evidence="9" id="KW-1185">Reference proteome</keyword>
<dbReference type="OrthoDB" id="4763248at2"/>
<keyword evidence="4" id="KW-0520">NAD</keyword>
<reference evidence="9" key="1">
    <citation type="submission" date="2016-10" db="EMBL/GenBank/DDBJ databases">
        <authorList>
            <person name="Varghese N."/>
            <person name="Submissions S."/>
        </authorList>
    </citation>
    <scope>NUCLEOTIDE SEQUENCE [LARGE SCALE GENOMIC DNA]</scope>
    <source>
        <strain evidence="9">ATCC 35263</strain>
    </source>
</reference>
<dbReference type="SUPFAM" id="SSF55424">
    <property type="entry name" value="FAD/NAD-linked reductases, dimerisation (C-terminal) domain"/>
    <property type="match status" value="1"/>
</dbReference>
<evidence type="ECO:0000259" key="7">
    <source>
        <dbReference type="Pfam" id="PF07992"/>
    </source>
</evidence>
<evidence type="ECO:0000313" key="9">
    <source>
        <dbReference type="Proteomes" id="UP000222056"/>
    </source>
</evidence>
<keyword evidence="2" id="KW-0285">Flavoprotein</keyword>
<feature type="binding site" evidence="4">
    <location>
        <position position="259"/>
    </location>
    <ligand>
        <name>NAD(+)</name>
        <dbReference type="ChEBI" id="CHEBI:57540"/>
    </ligand>
</feature>
<evidence type="ECO:0000256" key="3">
    <source>
        <dbReference type="ARBA" id="ARBA00022827"/>
    </source>
</evidence>
<dbReference type="PANTHER" id="PTHR43014:SF2">
    <property type="entry name" value="MERCURIC REDUCTASE"/>
    <property type="match status" value="1"/>
</dbReference>
<dbReference type="InterPro" id="IPR036188">
    <property type="entry name" value="FAD/NAD-bd_sf"/>
</dbReference>
<dbReference type="Gene3D" id="3.30.390.30">
    <property type="match status" value="1"/>
</dbReference>
<feature type="domain" description="Pyridine nucleotide-disulphide oxidoreductase dimerisation" evidence="6">
    <location>
        <begin position="332"/>
        <end position="442"/>
    </location>
</feature>
<dbReference type="Pfam" id="PF02852">
    <property type="entry name" value="Pyr_redox_dim"/>
    <property type="match status" value="1"/>
</dbReference>
<dbReference type="Pfam" id="PF07992">
    <property type="entry name" value="Pyr_redox_2"/>
    <property type="match status" value="1"/>
</dbReference>
<dbReference type="GO" id="GO:0050660">
    <property type="term" value="F:flavin adenine dinucleotide binding"/>
    <property type="evidence" value="ECO:0007669"/>
    <property type="project" value="TreeGrafter"/>
</dbReference>
<evidence type="ECO:0000256" key="2">
    <source>
        <dbReference type="ARBA" id="ARBA00022630"/>
    </source>
</evidence>
<dbReference type="GO" id="GO:0003955">
    <property type="term" value="F:NAD(P)H dehydrogenase (quinone) activity"/>
    <property type="evidence" value="ECO:0007669"/>
    <property type="project" value="TreeGrafter"/>
</dbReference>
<evidence type="ECO:0000256" key="4">
    <source>
        <dbReference type="PIRSR" id="PIRSR000350-3"/>
    </source>
</evidence>
<evidence type="ECO:0000256" key="1">
    <source>
        <dbReference type="ARBA" id="ARBA00007532"/>
    </source>
</evidence>
<dbReference type="PANTHER" id="PTHR43014">
    <property type="entry name" value="MERCURIC REDUCTASE"/>
    <property type="match status" value="1"/>
</dbReference>
<comment type="similarity">
    <text evidence="1">Belongs to the class-I pyridine nucleotide-disulfide oxidoreductase family.</text>
</comment>
<feature type="domain" description="FAD/NAD(P)-binding" evidence="7">
    <location>
        <begin position="5"/>
        <end position="313"/>
    </location>
</feature>
<dbReference type="PRINTS" id="PR00368">
    <property type="entry name" value="FADPNR"/>
</dbReference>
<feature type="binding site" evidence="4">
    <location>
        <begin position="134"/>
        <end position="136"/>
    </location>
    <ligand>
        <name>FAD</name>
        <dbReference type="ChEBI" id="CHEBI:57692"/>
    </ligand>
</feature>
<keyword evidence="3 4" id="KW-0274">FAD</keyword>
<dbReference type="SUPFAM" id="SSF51905">
    <property type="entry name" value="FAD/NAD(P)-binding domain"/>
    <property type="match status" value="1"/>
</dbReference>
<name>A0A1H6FK03_THEAL</name>
<dbReference type="EMBL" id="FNWJ01000001">
    <property type="protein sequence ID" value="SEH10165.1"/>
    <property type="molecule type" value="Genomic_DNA"/>
</dbReference>
<dbReference type="Proteomes" id="UP000222056">
    <property type="component" value="Unassembled WGS sequence"/>
</dbReference>
<feature type="binding site" evidence="4">
    <location>
        <position position="298"/>
    </location>
    <ligand>
        <name>FAD</name>
        <dbReference type="ChEBI" id="CHEBI:57692"/>
    </ligand>
</feature>
<feature type="disulfide bond" description="Redox-active" evidence="5">
    <location>
        <begin position="41"/>
        <end position="46"/>
    </location>
</feature>
<feature type="binding site" evidence="4">
    <location>
        <position position="50"/>
    </location>
    <ligand>
        <name>FAD</name>
        <dbReference type="ChEBI" id="CHEBI:57692"/>
    </ligand>
</feature>
<keyword evidence="4" id="KW-0547">Nucleotide-binding</keyword>
<dbReference type="InterPro" id="IPR016156">
    <property type="entry name" value="FAD/NAD-linked_Rdtase_dimer_sf"/>
</dbReference>
<dbReference type="PIRSF" id="PIRSF000350">
    <property type="entry name" value="Mercury_reductase_MerA"/>
    <property type="match status" value="1"/>
</dbReference>
<dbReference type="RefSeq" id="WP_093115080.1">
    <property type="nucleotide sequence ID" value="NZ_FNWJ01000001.1"/>
</dbReference>
<comment type="cofactor">
    <cofactor evidence="4">
        <name>FAD</name>
        <dbReference type="ChEBI" id="CHEBI:57692"/>
    </cofactor>
    <text evidence="4">Binds 1 FAD per subunit.</text>
</comment>
<dbReference type="InterPro" id="IPR004099">
    <property type="entry name" value="Pyr_nucl-diS_OxRdtase_dimer"/>
</dbReference>
<dbReference type="InterPro" id="IPR023753">
    <property type="entry name" value="FAD/NAD-binding_dom"/>
</dbReference>
<dbReference type="AlphaFoldDB" id="A0A1H6FK03"/>
<organism evidence="8 9">
    <name type="scientific">Thermoleophilum album</name>
    <dbReference type="NCBI Taxonomy" id="29539"/>
    <lineage>
        <taxon>Bacteria</taxon>
        <taxon>Bacillati</taxon>
        <taxon>Actinomycetota</taxon>
        <taxon>Thermoleophilia</taxon>
        <taxon>Thermoleophilales</taxon>
        <taxon>Thermoleophilaceae</taxon>
        <taxon>Thermoleophilum</taxon>
    </lineage>
</organism>